<dbReference type="PANTHER" id="PTHR38479">
    <property type="entry name" value="LMO0824 PROTEIN"/>
    <property type="match status" value="1"/>
</dbReference>
<reference evidence="2" key="1">
    <citation type="journal article" date="2019" name="Int. J. Syst. Evol. Microbiol.">
        <title>The Global Catalogue of Microorganisms (GCM) 10K type strain sequencing project: providing services to taxonomists for standard genome sequencing and annotation.</title>
        <authorList>
            <consortium name="The Broad Institute Genomics Platform"/>
            <consortium name="The Broad Institute Genome Sequencing Center for Infectious Disease"/>
            <person name="Wu L."/>
            <person name="Ma J."/>
        </authorList>
    </citation>
    <scope>NUCLEOTIDE SEQUENCE [LARGE SCALE GENOMIC DNA]</scope>
    <source>
        <strain evidence="2">CGMCC 4.7396</strain>
    </source>
</reference>
<dbReference type="InterPro" id="IPR009351">
    <property type="entry name" value="AlkZ-like"/>
</dbReference>
<keyword evidence="1" id="KW-0238">DNA-binding</keyword>
<dbReference type="Pfam" id="PF06224">
    <property type="entry name" value="AlkZ-like"/>
    <property type="match status" value="1"/>
</dbReference>
<proteinExistence type="predicted"/>
<name>A0ABV7PYB3_9ACTN</name>
<evidence type="ECO:0000313" key="1">
    <source>
        <dbReference type="EMBL" id="MFC3493400.1"/>
    </source>
</evidence>
<evidence type="ECO:0000313" key="2">
    <source>
        <dbReference type="Proteomes" id="UP001595712"/>
    </source>
</evidence>
<dbReference type="Proteomes" id="UP001595712">
    <property type="component" value="Unassembled WGS sequence"/>
</dbReference>
<accession>A0ABV7PYB3</accession>
<sequence>MSTLSVRTLNRTLLARQFLAERVQLDPLETVRHLVAMQGQHPNSPYVGLWARLEAFGHDDLAVLLREGKVVRSVSLRRTVHLSAGCDYAWLRPTVQPVVQNALKSAYYADEIEGLDVDELSRTGRELLAGKTLTRKAFGGMLAERYPGRHGSRLADTVEITEALTHAPRNGAWGGWRHPSNVAVALAEEQIGLQMSGTPDLETLIRRYLAAFGPASVMDVQAWSGLTRLREPVDAMRADLRVYRSEEGAELFDLPDAPLGDADRPVPVRFLPSFDNAILGHRDRTRIISDADRKRYSVGASGGVPMFLVDGFVAGTWSVQGATVTVTPTRPLREADAAAVLDEGARLLEFIAPDDPDRQVLLAEG</sequence>
<comment type="caution">
    <text evidence="1">The sequence shown here is derived from an EMBL/GenBank/DDBJ whole genome shotgun (WGS) entry which is preliminary data.</text>
</comment>
<dbReference type="PANTHER" id="PTHR38479:SF2">
    <property type="entry name" value="WINGED HELIX DNA-BINDING DOMAIN-CONTAINING PROTEIN"/>
    <property type="match status" value="1"/>
</dbReference>
<protein>
    <submittedName>
        <fullName evidence="1">Winged helix DNA-binding domain-containing protein</fullName>
    </submittedName>
</protein>
<gene>
    <name evidence="1" type="ORF">ACFO8M_13015</name>
</gene>
<dbReference type="RefSeq" id="WP_387975698.1">
    <property type="nucleotide sequence ID" value="NZ_JBHRWO010000010.1"/>
</dbReference>
<organism evidence="1 2">
    <name type="scientific">Glycomyces rhizosphaerae</name>
    <dbReference type="NCBI Taxonomy" id="2054422"/>
    <lineage>
        <taxon>Bacteria</taxon>
        <taxon>Bacillati</taxon>
        <taxon>Actinomycetota</taxon>
        <taxon>Actinomycetes</taxon>
        <taxon>Glycomycetales</taxon>
        <taxon>Glycomycetaceae</taxon>
        <taxon>Glycomyces</taxon>
    </lineage>
</organism>
<dbReference type="EMBL" id="JBHRWO010000010">
    <property type="protein sequence ID" value="MFC3493400.1"/>
    <property type="molecule type" value="Genomic_DNA"/>
</dbReference>
<dbReference type="GO" id="GO:0003677">
    <property type="term" value="F:DNA binding"/>
    <property type="evidence" value="ECO:0007669"/>
    <property type="project" value="UniProtKB-KW"/>
</dbReference>
<keyword evidence="2" id="KW-1185">Reference proteome</keyword>